<dbReference type="EMBL" id="JAHLQT010007950">
    <property type="protein sequence ID" value="KAG7174049.1"/>
    <property type="molecule type" value="Genomic_DNA"/>
</dbReference>
<dbReference type="Proteomes" id="UP000747542">
    <property type="component" value="Unassembled WGS sequence"/>
</dbReference>
<proteinExistence type="predicted"/>
<dbReference type="InterPro" id="IPR002885">
    <property type="entry name" value="PPR_rpt"/>
</dbReference>
<name>A0A8J5N6N0_HOMAM</name>
<dbReference type="Pfam" id="PF13812">
    <property type="entry name" value="PPR_3"/>
    <property type="match status" value="1"/>
</dbReference>
<reference evidence="2" key="1">
    <citation type="journal article" date="2021" name="Sci. Adv.">
        <title>The American lobster genome reveals insights on longevity, neural, and immune adaptations.</title>
        <authorList>
            <person name="Polinski J.M."/>
            <person name="Zimin A.V."/>
            <person name="Clark K.F."/>
            <person name="Kohn A.B."/>
            <person name="Sadowski N."/>
            <person name="Timp W."/>
            <person name="Ptitsyn A."/>
            <person name="Khanna P."/>
            <person name="Romanova D.Y."/>
            <person name="Williams P."/>
            <person name="Greenwood S.J."/>
            <person name="Moroz L.L."/>
            <person name="Walt D.R."/>
            <person name="Bodnar A.G."/>
        </authorList>
    </citation>
    <scope>NUCLEOTIDE SEQUENCE</scope>
    <source>
        <strain evidence="2">GMGI-L3</strain>
    </source>
</reference>
<dbReference type="GO" id="GO:0005739">
    <property type="term" value="C:mitochondrion"/>
    <property type="evidence" value="ECO:0007669"/>
    <property type="project" value="TreeGrafter"/>
</dbReference>
<evidence type="ECO:0000313" key="2">
    <source>
        <dbReference type="EMBL" id="KAG7174049.1"/>
    </source>
</evidence>
<accession>A0A8J5N6N0</accession>
<dbReference type="PANTHER" id="PTHR46669">
    <property type="entry name" value="LEUCINE-RICH PPR MOTIF-CONTAINING PROTEIN, MITOCHONDRIAL"/>
    <property type="match status" value="1"/>
</dbReference>
<sequence length="994" mass="112478">MASRLRVSLLQCVVRHYGIRRAPLQLAVVNGYQNNTTSRVFYRATVPETPLPSIDKRIGGRLLKQDLDRNNEASSQINPDKKEKKEVEETLKILKMKLERLGRLNVSDIERCVRSLKNHLEELTDDDCLKLLQFTLRMAEDDYRPCANVVSCVWMLCTNRSSASLTVEHFELYLRTSRLAESTCTSEDILSLLEKYHLEPSFETLELLILMMGDLGDLAGATSILTLMKQKNLPITETIFSALIMAHGVNKDCKGIESVYDAMRSVQITPTSITYEALVNAYGIAGQILQMKQVVAQMKQARVALTHSQLASLLLNLVKSSQAGVEFENMDYIVELMTECSNKLDLSRVVLQMIHCGHVREAVHLLPTFPLIRSNNHLYSNALVYIREMVYAHVEPCLLVEMCKELQHKEINLFALQVALEYTLREKREKLAWALLKAVKESGSPIRQHYFWPLFHMNAVASEPSKLIECVHEMLEMGESPSLETLKDHVIPGLTVNHPNLTMKMLNRAGLTVTVAATPLLIVLIKNNMYKQAFEFVKETKVPFSLRDLTATLARSWSTSPRAIITLLALLINKNKENSTKNEFAEEDWGGQFLLDLATSRTGLNDEQICPLFEELRKNNIGISENSADLLMTRSNRSIQQAIRNNISIILNPKMGQPPKEQEYNILPHPKSMSTEELDGHMVELQAKSLNVRGTLRKLLLQQATKNETENVLSLMEKAKEDGIKLSAGMMASILMAYVTNKNVEAAMNLYSTIQVEHPSFSLDSYKVIDLCTLLVENGRSQEAVAMLRRYLETENKKTVFTRQIRRNCRNLLMAAASTCNYELTKEIFDTLVSGGLMEPDNLVLGTLVNTAVDLLEQMLNIIAQFLGSKQAKHDLLFACLEAKQPNDARKVLQSLGEELDRNLLNRQFDRYSKLEQDEVLLHFLTASRGNNTIDRHRVFSSLLNIYYVQSAGAKGMSLWTMMQEEDLSPSQTFLTTLASLLASNNMKIPFQIQ</sequence>
<keyword evidence="3" id="KW-1185">Reference proteome</keyword>
<keyword evidence="1" id="KW-0175">Coiled coil</keyword>
<dbReference type="GO" id="GO:0003730">
    <property type="term" value="F:mRNA 3'-UTR binding"/>
    <property type="evidence" value="ECO:0007669"/>
    <property type="project" value="TreeGrafter"/>
</dbReference>
<dbReference type="Gene3D" id="1.25.40.10">
    <property type="entry name" value="Tetratricopeptide repeat domain"/>
    <property type="match status" value="2"/>
</dbReference>
<dbReference type="GO" id="GO:0070129">
    <property type="term" value="P:regulation of mitochondrial translation"/>
    <property type="evidence" value="ECO:0007669"/>
    <property type="project" value="TreeGrafter"/>
</dbReference>
<evidence type="ECO:0000256" key="1">
    <source>
        <dbReference type="SAM" id="Coils"/>
    </source>
</evidence>
<evidence type="ECO:0000313" key="3">
    <source>
        <dbReference type="Proteomes" id="UP000747542"/>
    </source>
</evidence>
<organism evidence="2 3">
    <name type="scientific">Homarus americanus</name>
    <name type="common">American lobster</name>
    <dbReference type="NCBI Taxonomy" id="6706"/>
    <lineage>
        <taxon>Eukaryota</taxon>
        <taxon>Metazoa</taxon>
        <taxon>Ecdysozoa</taxon>
        <taxon>Arthropoda</taxon>
        <taxon>Crustacea</taxon>
        <taxon>Multicrustacea</taxon>
        <taxon>Malacostraca</taxon>
        <taxon>Eumalacostraca</taxon>
        <taxon>Eucarida</taxon>
        <taxon>Decapoda</taxon>
        <taxon>Pleocyemata</taxon>
        <taxon>Astacidea</taxon>
        <taxon>Nephropoidea</taxon>
        <taxon>Nephropidae</taxon>
        <taxon>Homarus</taxon>
    </lineage>
</organism>
<gene>
    <name evidence="2" type="primary">Lrpprc-L1</name>
    <name evidence="2" type="ORF">Hamer_G017767</name>
</gene>
<dbReference type="PANTHER" id="PTHR46669:SF2">
    <property type="entry name" value="EG:BACN32G11.3 PROTEIN"/>
    <property type="match status" value="1"/>
</dbReference>
<feature type="coiled-coil region" evidence="1">
    <location>
        <begin position="84"/>
        <end position="126"/>
    </location>
</feature>
<dbReference type="InterPro" id="IPR011990">
    <property type="entry name" value="TPR-like_helical_dom_sf"/>
</dbReference>
<dbReference type="GO" id="GO:0005634">
    <property type="term" value="C:nucleus"/>
    <property type="evidence" value="ECO:0007669"/>
    <property type="project" value="TreeGrafter"/>
</dbReference>
<dbReference type="AlphaFoldDB" id="A0A8J5N6N0"/>
<protein>
    <submittedName>
        <fullName evidence="2">Leucine-rich PPR motif-containing protein-like 1</fullName>
    </submittedName>
</protein>
<comment type="caution">
    <text evidence="2">The sequence shown here is derived from an EMBL/GenBank/DDBJ whole genome shotgun (WGS) entry which is preliminary data.</text>
</comment>
<dbReference type="InterPro" id="IPR033490">
    <property type="entry name" value="LRP130"/>
</dbReference>